<feature type="binding site" evidence="8">
    <location>
        <position position="306"/>
    </location>
    <ligand>
        <name>L-serine</name>
        <dbReference type="ChEBI" id="CHEBI:33384"/>
    </ligand>
</feature>
<keyword evidence="4 9" id="KW-0067">ATP-binding</keyword>
<keyword evidence="2" id="KW-0436">Ligase</keyword>
<dbReference type="STRING" id="431595.K3X3N2"/>
<dbReference type="InterPro" id="IPR002314">
    <property type="entry name" value="aa-tRNA-synt_IIb"/>
</dbReference>
<evidence type="ECO:0000313" key="11">
    <source>
        <dbReference type="EnsemblProtists" id="PYU1_T011831"/>
    </source>
</evidence>
<feature type="domain" description="Aminoacyl-transfer RNA synthetases class-II family profile" evidence="10">
    <location>
        <begin position="260"/>
        <end position="486"/>
    </location>
</feature>
<keyword evidence="12" id="KW-1185">Reference proteome</keyword>
<keyword evidence="6" id="KW-0030">Aminoacyl-tRNA synthetase</keyword>
<dbReference type="VEuPathDB" id="FungiDB:PYU1_G011805"/>
<dbReference type="Pfam" id="PF02403">
    <property type="entry name" value="Seryl_tRNA_N"/>
    <property type="match status" value="1"/>
</dbReference>
<accession>K3X3N2</accession>
<dbReference type="InterPro" id="IPR015866">
    <property type="entry name" value="Ser-tRNA-synth_1_N"/>
</dbReference>
<dbReference type="InterPro" id="IPR006195">
    <property type="entry name" value="aa-tRNA-synth_II"/>
</dbReference>
<dbReference type="Gene3D" id="1.10.287.40">
    <property type="entry name" value="Serine-tRNA synthetase, tRNA binding domain"/>
    <property type="match status" value="1"/>
</dbReference>
<feature type="binding site" evidence="8">
    <location>
        <position position="337"/>
    </location>
    <ligand>
        <name>L-serine</name>
        <dbReference type="ChEBI" id="CHEBI:33384"/>
    </ligand>
</feature>
<dbReference type="InterPro" id="IPR002317">
    <property type="entry name" value="Ser-tRNA-ligase_type_1"/>
</dbReference>
<evidence type="ECO:0000256" key="2">
    <source>
        <dbReference type="ARBA" id="ARBA00022598"/>
    </source>
</evidence>
<dbReference type="Gene3D" id="3.30.930.10">
    <property type="entry name" value="Bira Bifunctional Protein, Domain 2"/>
    <property type="match status" value="1"/>
</dbReference>
<reference evidence="11" key="3">
    <citation type="submission" date="2015-02" db="UniProtKB">
        <authorList>
            <consortium name="EnsemblProtists"/>
        </authorList>
    </citation>
    <scope>IDENTIFICATION</scope>
    <source>
        <strain evidence="11">DAOM BR144</strain>
    </source>
</reference>
<dbReference type="eggNOG" id="KOG2509">
    <property type="taxonomic scope" value="Eukaryota"/>
</dbReference>
<keyword evidence="3" id="KW-0547">Nucleotide-binding</keyword>
<evidence type="ECO:0000256" key="3">
    <source>
        <dbReference type="ARBA" id="ARBA00022741"/>
    </source>
</evidence>
<name>K3X3N2_GLOUD</name>
<proteinExistence type="predicted"/>
<evidence type="ECO:0000256" key="5">
    <source>
        <dbReference type="ARBA" id="ARBA00022917"/>
    </source>
</evidence>
<dbReference type="PIRSF" id="PIRSF001529">
    <property type="entry name" value="Ser-tRNA-synth_IIa"/>
    <property type="match status" value="1"/>
</dbReference>
<evidence type="ECO:0000313" key="12">
    <source>
        <dbReference type="Proteomes" id="UP000019132"/>
    </source>
</evidence>
<dbReference type="InterPro" id="IPR045864">
    <property type="entry name" value="aa-tRNA-synth_II/BPL/LPL"/>
</dbReference>
<dbReference type="FunCoup" id="K3X3N2">
    <property type="interactions" value="422"/>
</dbReference>
<dbReference type="GO" id="GO:0005737">
    <property type="term" value="C:cytoplasm"/>
    <property type="evidence" value="ECO:0007669"/>
    <property type="project" value="UniProtKB-ARBA"/>
</dbReference>
<reference evidence="12" key="2">
    <citation type="submission" date="2010-04" db="EMBL/GenBank/DDBJ databases">
        <authorList>
            <person name="Buell R."/>
            <person name="Hamilton J."/>
            <person name="Hostetler J."/>
        </authorList>
    </citation>
    <scope>NUCLEOTIDE SEQUENCE [LARGE SCALE GENOMIC DNA]</scope>
    <source>
        <strain evidence="12">DAOM:BR144</strain>
    </source>
</reference>
<dbReference type="GO" id="GO:0006434">
    <property type="term" value="P:seryl-tRNA aminoacylation"/>
    <property type="evidence" value="ECO:0007669"/>
    <property type="project" value="InterPro"/>
</dbReference>
<dbReference type="AlphaFoldDB" id="K3X3N2"/>
<evidence type="ECO:0000256" key="4">
    <source>
        <dbReference type="ARBA" id="ARBA00022840"/>
    </source>
</evidence>
<protein>
    <recommendedName>
        <fullName evidence="1">serine--tRNA ligase</fullName>
        <ecNumber evidence="1">6.1.1.11</ecNumber>
    </recommendedName>
    <alternativeName>
        <fullName evidence="7">Seryl-tRNA synthetase</fullName>
    </alternativeName>
</protein>
<evidence type="ECO:0000256" key="8">
    <source>
        <dbReference type="PIRSR" id="PIRSR001529-1"/>
    </source>
</evidence>
<evidence type="ECO:0000256" key="1">
    <source>
        <dbReference type="ARBA" id="ARBA00012840"/>
    </source>
</evidence>
<dbReference type="PRINTS" id="PR00981">
    <property type="entry name" value="TRNASYNTHSER"/>
</dbReference>
<dbReference type="OMA" id="EQNCIDR"/>
<feature type="binding site" evidence="9">
    <location>
        <begin position="425"/>
        <end position="428"/>
    </location>
    <ligand>
        <name>ATP</name>
        <dbReference type="ChEBI" id="CHEBI:30616"/>
    </ligand>
</feature>
<evidence type="ECO:0000256" key="9">
    <source>
        <dbReference type="PIRSR" id="PIRSR001529-2"/>
    </source>
</evidence>
<dbReference type="CDD" id="cd00770">
    <property type="entry name" value="SerRS_core"/>
    <property type="match status" value="1"/>
</dbReference>
<dbReference type="GO" id="GO:0005524">
    <property type="term" value="F:ATP binding"/>
    <property type="evidence" value="ECO:0007669"/>
    <property type="project" value="UniProtKB-KW"/>
</dbReference>
<dbReference type="EC" id="6.1.1.11" evidence="1"/>
<dbReference type="Pfam" id="PF00587">
    <property type="entry name" value="tRNA-synt_2b"/>
    <property type="match status" value="1"/>
</dbReference>
<evidence type="ECO:0000256" key="6">
    <source>
        <dbReference type="ARBA" id="ARBA00023146"/>
    </source>
</evidence>
<evidence type="ECO:0000256" key="7">
    <source>
        <dbReference type="ARBA" id="ARBA00031113"/>
    </source>
</evidence>
<dbReference type="PANTHER" id="PTHR11778">
    <property type="entry name" value="SERYL-TRNA SYNTHETASE"/>
    <property type="match status" value="1"/>
</dbReference>
<dbReference type="EMBL" id="GL376637">
    <property type="status" value="NOT_ANNOTATED_CDS"/>
    <property type="molecule type" value="Genomic_DNA"/>
</dbReference>
<dbReference type="InterPro" id="IPR042103">
    <property type="entry name" value="SerRS_1_N_sf"/>
</dbReference>
<dbReference type="Proteomes" id="UP000019132">
    <property type="component" value="Unassembled WGS sequence"/>
</dbReference>
<dbReference type="NCBIfam" id="TIGR00414">
    <property type="entry name" value="serS"/>
    <property type="match status" value="1"/>
</dbReference>
<dbReference type="InterPro" id="IPR033729">
    <property type="entry name" value="SerRS_core"/>
</dbReference>
<dbReference type="HOGENOM" id="CLU_023797_4_2_1"/>
<feature type="binding site" evidence="8">
    <location>
        <position position="360"/>
    </location>
    <ligand>
        <name>L-serine</name>
        <dbReference type="ChEBI" id="CHEBI:33384"/>
    </ligand>
</feature>
<reference evidence="12" key="1">
    <citation type="journal article" date="2010" name="Genome Biol.">
        <title>Genome sequence of the necrotrophic plant pathogen Pythium ultimum reveals original pathogenicity mechanisms and effector repertoire.</title>
        <authorList>
            <person name="Levesque C.A."/>
            <person name="Brouwer H."/>
            <person name="Cano L."/>
            <person name="Hamilton J.P."/>
            <person name="Holt C."/>
            <person name="Huitema E."/>
            <person name="Raffaele S."/>
            <person name="Robideau G.P."/>
            <person name="Thines M."/>
            <person name="Win J."/>
            <person name="Zerillo M.M."/>
            <person name="Beakes G.W."/>
            <person name="Boore J.L."/>
            <person name="Busam D."/>
            <person name="Dumas B."/>
            <person name="Ferriera S."/>
            <person name="Fuerstenberg S.I."/>
            <person name="Gachon C.M."/>
            <person name="Gaulin E."/>
            <person name="Govers F."/>
            <person name="Grenville-Briggs L."/>
            <person name="Horner N."/>
            <person name="Hostetler J."/>
            <person name="Jiang R.H."/>
            <person name="Johnson J."/>
            <person name="Krajaejun T."/>
            <person name="Lin H."/>
            <person name="Meijer H.J."/>
            <person name="Moore B."/>
            <person name="Morris P."/>
            <person name="Phuntmart V."/>
            <person name="Puiu D."/>
            <person name="Shetty J."/>
            <person name="Stajich J.E."/>
            <person name="Tripathy S."/>
            <person name="Wawra S."/>
            <person name="van West P."/>
            <person name="Whitty B.R."/>
            <person name="Coutinho P.M."/>
            <person name="Henrissat B."/>
            <person name="Martin F."/>
            <person name="Thomas P.D."/>
            <person name="Tyler B.M."/>
            <person name="De Vries R.P."/>
            <person name="Kamoun S."/>
            <person name="Yandell M."/>
            <person name="Tisserat N."/>
            <person name="Buell C.R."/>
        </authorList>
    </citation>
    <scope>NUCLEOTIDE SEQUENCE</scope>
    <source>
        <strain evidence="12">DAOM:BR144</strain>
    </source>
</reference>
<dbReference type="FunFam" id="3.30.930.10:FF:000055">
    <property type="entry name" value="Serine--tRNA ligase"/>
    <property type="match status" value="1"/>
</dbReference>
<dbReference type="InterPro" id="IPR010978">
    <property type="entry name" value="tRNA-bd_arm"/>
</dbReference>
<dbReference type="PROSITE" id="PS50862">
    <property type="entry name" value="AA_TRNA_LIGASE_II"/>
    <property type="match status" value="1"/>
</dbReference>
<feature type="binding site" evidence="8">
    <location>
        <position position="459"/>
    </location>
    <ligand>
        <name>L-serine</name>
        <dbReference type="ChEBI" id="CHEBI:33384"/>
    </ligand>
</feature>
<dbReference type="GO" id="GO:0004828">
    <property type="term" value="F:serine-tRNA ligase activity"/>
    <property type="evidence" value="ECO:0007669"/>
    <property type="project" value="UniProtKB-EC"/>
</dbReference>
<evidence type="ECO:0000259" key="10">
    <source>
        <dbReference type="PROSITE" id="PS50862"/>
    </source>
</evidence>
<dbReference type="EnsemblProtists" id="PYU1_T011831">
    <property type="protein sequence ID" value="PYU1_T011831"/>
    <property type="gene ID" value="PYU1_G011805"/>
</dbReference>
<dbReference type="SUPFAM" id="SSF46589">
    <property type="entry name" value="tRNA-binding arm"/>
    <property type="match status" value="1"/>
</dbReference>
<keyword evidence="5" id="KW-0648">Protein biosynthesis</keyword>
<sequence>MVVIARSLALTRASNARLLRAAVAAPASITSRTPTAAAAFVQRGVFRGLRSIVTTAQVEDEPEASAHVHSHIQARLDYKKLAANLDDAIANAQKRFSDANPAMVVDLYHQQAKLRHEVNLLRAERNVNAKQLGMAKGSGLSEEEFAALRVRGQEIKKEIAACEDELADVQVRLEVEALKIPNDTHPDVPVGEEADSKIVALGGEKRQFDFTPKDHYDLATNLQLIDTQTAAKVSGSKFVYLCNEGAMLELALVHWTLSKLRARGFTVLFPPDVAHYKMVEGCGFQPRGEATQIYSIANSDLCLAATSEITLAGMKSNEILSTSALPLKYAGFSHCFRTEIGHGGRMTRGIYRIHQFSKVEMFGFTASMEQSQAFFNEMVEIQTQMYNELGIHYQIVDMATGDLGAPAYRKFDILAWMPGRDEYGEISSMSMCTDYQARRLNIRHKQRKEDPTEFVHTLNGTACAVPRLLISILETYQQKDGSVVIPEVLRPYMGMQEVILPPATSA</sequence>
<feature type="binding site" evidence="9">
    <location>
        <begin position="337"/>
        <end position="339"/>
    </location>
    <ligand>
        <name>ATP</name>
        <dbReference type="ChEBI" id="CHEBI:30616"/>
    </ligand>
</feature>
<dbReference type="SUPFAM" id="SSF55681">
    <property type="entry name" value="Class II aaRS and biotin synthetases"/>
    <property type="match status" value="1"/>
</dbReference>
<dbReference type="InParanoid" id="K3X3N2"/>
<organism evidence="11 12">
    <name type="scientific">Globisporangium ultimum (strain ATCC 200006 / CBS 805.95 / DAOM BR144)</name>
    <name type="common">Pythium ultimum</name>
    <dbReference type="NCBI Taxonomy" id="431595"/>
    <lineage>
        <taxon>Eukaryota</taxon>
        <taxon>Sar</taxon>
        <taxon>Stramenopiles</taxon>
        <taxon>Oomycota</taxon>
        <taxon>Peronosporomycetes</taxon>
        <taxon>Pythiales</taxon>
        <taxon>Pythiaceae</taxon>
        <taxon>Globisporangium</taxon>
    </lineage>
</organism>
<feature type="site" description="Important for serine binding" evidence="8">
    <location>
        <position position="461"/>
    </location>
</feature>